<dbReference type="Gene3D" id="3.40.50.2000">
    <property type="entry name" value="Glycogen Phosphorylase B"/>
    <property type="match status" value="1"/>
</dbReference>
<sequence length="413" mass="43477">MQQDHLSGSFVAGGMPLAAQLRLRVQEVAGQQQILTDFQVETVRALQVLRQQQTDLLAQLNTRPARLPLSADTAPLEAPLPALEGLTVISVGGRPEDNALLEGAFATAGAFGAGAIEDAIACVKNRTGREPVVVHLFDPEASLRSAPDLRQGEAMADALIHKLKIFRRLGGQVVWTIAAMPATTGPLSVLVREMTAGLLANSVDRVHVHAQAHRLQLEARFAAAAGKVVVSAHPGHAGFVPNHVSRDAARRQLGIEASTRLVLIVADGLDEPTWRDITGAAQDVAASGLPLRLLPVVLEAGAVPSALAPTMRPLGDRSRHPWLFKAADALLVPPRAAFSSQDLALAATFATPVLAAEGYGPSDGTGLVYDARQPQALRDALAALANRPDAVRSVAPVNASAGWTRLASTLYCF</sequence>
<comment type="caution">
    <text evidence="1">The sequence shown here is derived from an EMBL/GenBank/DDBJ whole genome shotgun (WGS) entry which is preliminary data.</text>
</comment>
<reference evidence="1 2" key="1">
    <citation type="submission" date="2019-07" db="EMBL/GenBank/DDBJ databases">
        <title>Ln-dependent methylotrophs.</title>
        <authorList>
            <person name="Tani A."/>
        </authorList>
    </citation>
    <scope>NUCLEOTIDE SEQUENCE [LARGE SCALE GENOMIC DNA]</scope>
    <source>
        <strain evidence="1 2">SM12</strain>
    </source>
</reference>
<organism evidence="1 2">
    <name type="scientific">Rhizobium straminoryzae</name>
    <dbReference type="NCBI Taxonomy" id="1387186"/>
    <lineage>
        <taxon>Bacteria</taxon>
        <taxon>Pseudomonadati</taxon>
        <taxon>Pseudomonadota</taxon>
        <taxon>Alphaproteobacteria</taxon>
        <taxon>Hyphomicrobiales</taxon>
        <taxon>Rhizobiaceae</taxon>
        <taxon>Rhizobium/Agrobacterium group</taxon>
        <taxon>Rhizobium</taxon>
    </lineage>
</organism>
<proteinExistence type="predicted"/>
<name>A0A549TIC6_9HYPH</name>
<evidence type="ECO:0000313" key="1">
    <source>
        <dbReference type="EMBL" id="TRL43002.1"/>
    </source>
</evidence>
<evidence type="ECO:0008006" key="3">
    <source>
        <dbReference type="Google" id="ProtNLM"/>
    </source>
</evidence>
<gene>
    <name evidence="1" type="ORF">FNA46_00895</name>
</gene>
<dbReference type="AlphaFoldDB" id="A0A549TIC6"/>
<dbReference type="RefSeq" id="WP_142880449.1">
    <property type="nucleotide sequence ID" value="NZ_VJMG01000003.1"/>
</dbReference>
<protein>
    <recommendedName>
        <fullName evidence="3">Glycosyltransferase family 4 protein</fullName>
    </recommendedName>
</protein>
<evidence type="ECO:0000313" key="2">
    <source>
        <dbReference type="Proteomes" id="UP000316801"/>
    </source>
</evidence>
<dbReference type="EMBL" id="VJMG01000003">
    <property type="protein sequence ID" value="TRL43002.1"/>
    <property type="molecule type" value="Genomic_DNA"/>
</dbReference>
<dbReference type="Proteomes" id="UP000316801">
    <property type="component" value="Unassembled WGS sequence"/>
</dbReference>
<dbReference type="SUPFAM" id="SSF53756">
    <property type="entry name" value="UDP-Glycosyltransferase/glycogen phosphorylase"/>
    <property type="match status" value="1"/>
</dbReference>
<accession>A0A549TIC6</accession>
<keyword evidence="2" id="KW-1185">Reference proteome</keyword>